<dbReference type="Proteomes" id="UP001139103">
    <property type="component" value="Unassembled WGS sequence"/>
</dbReference>
<organism evidence="2 3">
    <name type="scientific">Blastopirellula sediminis</name>
    <dbReference type="NCBI Taxonomy" id="2894196"/>
    <lineage>
        <taxon>Bacteria</taxon>
        <taxon>Pseudomonadati</taxon>
        <taxon>Planctomycetota</taxon>
        <taxon>Planctomycetia</taxon>
        <taxon>Pirellulales</taxon>
        <taxon>Pirellulaceae</taxon>
        <taxon>Blastopirellula</taxon>
    </lineage>
</organism>
<evidence type="ECO:0000313" key="2">
    <source>
        <dbReference type="EMBL" id="MCC9630204.1"/>
    </source>
</evidence>
<gene>
    <name evidence="2" type="ORF">LOC68_17555</name>
</gene>
<keyword evidence="1" id="KW-0812">Transmembrane</keyword>
<protein>
    <submittedName>
        <fullName evidence="2">Uncharacterized protein</fullName>
    </submittedName>
</protein>
<dbReference type="AlphaFoldDB" id="A0A9X1MP19"/>
<evidence type="ECO:0000313" key="3">
    <source>
        <dbReference type="Proteomes" id="UP001139103"/>
    </source>
</evidence>
<reference evidence="2" key="1">
    <citation type="submission" date="2021-11" db="EMBL/GenBank/DDBJ databases">
        <title>Genome sequence.</title>
        <authorList>
            <person name="Sun Q."/>
        </authorList>
    </citation>
    <scope>NUCLEOTIDE SEQUENCE</scope>
    <source>
        <strain evidence="2">JC732</strain>
    </source>
</reference>
<feature type="transmembrane region" description="Helical" evidence="1">
    <location>
        <begin position="70"/>
        <end position="91"/>
    </location>
</feature>
<evidence type="ECO:0000256" key="1">
    <source>
        <dbReference type="SAM" id="Phobius"/>
    </source>
</evidence>
<accession>A0A9X1MP19</accession>
<sequence length="230" mass="25504">MTTFCNLPLSLPVDWLLLGGMPAVRLTSDTSTRMQGISFFLMGIVVSTLVVWWAWNWLRRDFTALPKLSFIGAAGLTVLWGMLFVIVLTMISGARELMTPKAWRPNGLTYAIDDEPGTSLESLAEERENEIKLVAATLTYYKRTRGGELPEDVVYLGDAAEELGFISLAHSLEMNYWYDASQSKSSPILIRQIAQKGGPAWGITAEGEIVRLDEAEKPERRAPKTDSDGS</sequence>
<feature type="transmembrane region" description="Helical" evidence="1">
    <location>
        <begin position="36"/>
        <end position="55"/>
    </location>
</feature>
<dbReference type="EMBL" id="JAJKFT010000010">
    <property type="protein sequence ID" value="MCC9630204.1"/>
    <property type="molecule type" value="Genomic_DNA"/>
</dbReference>
<keyword evidence="1" id="KW-0472">Membrane</keyword>
<proteinExistence type="predicted"/>
<name>A0A9X1MP19_9BACT</name>
<dbReference type="RefSeq" id="WP_230221136.1">
    <property type="nucleotide sequence ID" value="NZ_JAJKFT010000010.1"/>
</dbReference>
<keyword evidence="1" id="KW-1133">Transmembrane helix</keyword>
<comment type="caution">
    <text evidence="2">The sequence shown here is derived from an EMBL/GenBank/DDBJ whole genome shotgun (WGS) entry which is preliminary data.</text>
</comment>
<keyword evidence="3" id="KW-1185">Reference proteome</keyword>